<evidence type="ECO:0000256" key="5">
    <source>
        <dbReference type="ARBA" id="ARBA00022692"/>
    </source>
</evidence>
<evidence type="ECO:0000256" key="9">
    <source>
        <dbReference type="ARBA" id="ARBA00022989"/>
    </source>
</evidence>
<dbReference type="SUPFAM" id="SSF82171">
    <property type="entry name" value="DPP6 N-terminal domain-like"/>
    <property type="match status" value="1"/>
</dbReference>
<dbReference type="GO" id="GO:0006508">
    <property type="term" value="P:proteolysis"/>
    <property type="evidence" value="ECO:0007669"/>
    <property type="project" value="UniProtKB-KW"/>
</dbReference>
<evidence type="ECO:0000256" key="2">
    <source>
        <dbReference type="ARBA" id="ARBA00010036"/>
    </source>
</evidence>
<dbReference type="InterPro" id="IPR050278">
    <property type="entry name" value="Serine_Prot_S9B/DPPIV"/>
</dbReference>
<dbReference type="GO" id="GO:0004177">
    <property type="term" value="F:aminopeptidase activity"/>
    <property type="evidence" value="ECO:0007669"/>
    <property type="project" value="UniProtKB-KW"/>
</dbReference>
<evidence type="ECO:0000256" key="12">
    <source>
        <dbReference type="ARBA" id="ARBA00037847"/>
    </source>
</evidence>
<keyword evidence="10 14" id="KW-0472">Membrane</keyword>
<dbReference type="GO" id="GO:0008239">
    <property type="term" value="F:dipeptidyl-peptidase activity"/>
    <property type="evidence" value="ECO:0007669"/>
    <property type="project" value="TreeGrafter"/>
</dbReference>
<dbReference type="PANTHER" id="PTHR11731">
    <property type="entry name" value="PROTEASE FAMILY S9B,C DIPEPTIDYL-PEPTIDASE IV-RELATED"/>
    <property type="match status" value="1"/>
</dbReference>
<feature type="domain" description="Peptidase S9 prolyl oligopeptidase catalytic" evidence="15">
    <location>
        <begin position="576"/>
        <end position="775"/>
    </location>
</feature>
<evidence type="ECO:0000259" key="16">
    <source>
        <dbReference type="Pfam" id="PF00930"/>
    </source>
</evidence>
<gene>
    <name evidence="17" type="ORF">JTE90_016217</name>
</gene>
<feature type="domain" description="Dipeptidylpeptidase IV N-terminal" evidence="16">
    <location>
        <begin position="117"/>
        <end position="491"/>
    </location>
</feature>
<dbReference type="GO" id="GO:0005886">
    <property type="term" value="C:plasma membrane"/>
    <property type="evidence" value="ECO:0007669"/>
    <property type="project" value="TreeGrafter"/>
</dbReference>
<keyword evidence="5 14" id="KW-0812">Transmembrane</keyword>
<protein>
    <recommendedName>
        <fullName evidence="13">Venom dipeptidyl peptidase 4</fullName>
    </recommendedName>
</protein>
<dbReference type="Gene3D" id="2.140.10.30">
    <property type="entry name" value="Dipeptidylpeptidase IV, N-terminal domain"/>
    <property type="match status" value="1"/>
</dbReference>
<keyword evidence="18" id="KW-1185">Reference proteome</keyword>
<dbReference type="Gene3D" id="3.40.50.1820">
    <property type="entry name" value="alpha/beta hydrolase"/>
    <property type="match status" value="1"/>
</dbReference>
<evidence type="ECO:0000313" key="18">
    <source>
        <dbReference type="Proteomes" id="UP000827092"/>
    </source>
</evidence>
<accession>A0AAV6U835</accession>
<evidence type="ECO:0000259" key="15">
    <source>
        <dbReference type="Pfam" id="PF00326"/>
    </source>
</evidence>
<evidence type="ECO:0000256" key="13">
    <source>
        <dbReference type="ARBA" id="ARBA00072929"/>
    </source>
</evidence>
<keyword evidence="6" id="KW-0378">Hydrolase</keyword>
<comment type="subcellular location">
    <subcellularLocation>
        <location evidence="12">Endomembrane system</location>
        <topology evidence="12">Single-pass membrane protein</topology>
    </subcellularLocation>
    <subcellularLocation>
        <location evidence="1">Membrane</location>
        <topology evidence="1">Single-pass type II membrane protein</topology>
    </subcellularLocation>
</comment>
<comment type="similarity">
    <text evidence="2">Belongs to the peptidase S9B family. DPPIV subfamily.</text>
</comment>
<dbReference type="Pfam" id="PF00930">
    <property type="entry name" value="DPPIV_N"/>
    <property type="match status" value="1"/>
</dbReference>
<evidence type="ECO:0000256" key="7">
    <source>
        <dbReference type="ARBA" id="ARBA00022825"/>
    </source>
</evidence>
<name>A0AAV6U835_9ARAC</name>
<sequence>MGNDLASEEEEQRNWKGIGIALLVIATVISLVITAVVLLSPGPEEPRVKNPRFSLDEVIAGEYEPRLFNGSWISDTEVTFRDADGAIVIYNAQSSEKTIVVQNFTLKPLNIQSYSISPDRKFVLMSLEHEQVFKHSYTAKYNVFIVETQQVQPFLPDMPNAEFQYVAWGSTNSQLAYVYRNNIYYLSSYGDGTKPVALTTSGQEGVIFNGLPDWVYEAEILNSNNALWWCPDGTKLAYGVFNDTGVDVMTYPWYGSYEDSTNVYPQTIKLRYPKPGRPNPKASLWVADFTQPFPVTEEVMPPKEIKDLDNYLTAVKWIDERRLLATWLRRVQNSSIVSICQIGDSGWMCRKHSQEDAQHGWVDLHDAPVFSKNKTSYFLKLPVADGKAGRFRHVAYFDMITDRKDFLTHGSYDITRILAYLEEEHSVYYLTTLIGMPEQRHLYAVTDLSSSNPREQRCLTCSLDEDCLYYSATFSRDAHYFVLECLGPGVPRIEIRETITNTLVVVLDTNSDLNESLAERALPQIETFKVPLKGGYEANVRLYLPPPLRENEIIKFPLILHVCGSPGSQLVTEQFSVHWGSYLASHRNYIYAQVDGRGSGHQGDKRMTEVFRRLGNVEVEDQLAVISYLVSEKPYIDSEKVAIWGWAYGGYTAVSVLATENEVFSCGISVAPITNWLYYDSVYSERYMQSPRPEDNYIGYEKSDVSIRAEHVRGKKFLLIHGTADDDVHLQHSMMLIKALTNAGVLFRTQIYPDEKHSLVNVKMHLYQTMEDFLEYTCFKSPPPDNQR</sequence>
<feature type="transmembrane region" description="Helical" evidence="14">
    <location>
        <begin position="20"/>
        <end position="39"/>
    </location>
</feature>
<evidence type="ECO:0000256" key="14">
    <source>
        <dbReference type="SAM" id="Phobius"/>
    </source>
</evidence>
<proteinExistence type="inferred from homology"/>
<reference evidence="17 18" key="1">
    <citation type="journal article" date="2022" name="Nat. Ecol. Evol.">
        <title>A masculinizing supergene underlies an exaggerated male reproductive morph in a spider.</title>
        <authorList>
            <person name="Hendrickx F."/>
            <person name="De Corte Z."/>
            <person name="Sonet G."/>
            <person name="Van Belleghem S.M."/>
            <person name="Kostlbacher S."/>
            <person name="Vangestel C."/>
        </authorList>
    </citation>
    <scope>NUCLEOTIDE SEQUENCE [LARGE SCALE GENOMIC DNA]</scope>
    <source>
        <strain evidence="17">W744_W776</strain>
    </source>
</reference>
<dbReference type="EMBL" id="JAFNEN010000574">
    <property type="protein sequence ID" value="KAG8180229.1"/>
    <property type="molecule type" value="Genomic_DNA"/>
</dbReference>
<dbReference type="AlphaFoldDB" id="A0AAV6U835"/>
<organism evidence="17 18">
    <name type="scientific">Oedothorax gibbosus</name>
    <dbReference type="NCBI Taxonomy" id="931172"/>
    <lineage>
        <taxon>Eukaryota</taxon>
        <taxon>Metazoa</taxon>
        <taxon>Ecdysozoa</taxon>
        <taxon>Arthropoda</taxon>
        <taxon>Chelicerata</taxon>
        <taxon>Arachnida</taxon>
        <taxon>Araneae</taxon>
        <taxon>Araneomorphae</taxon>
        <taxon>Entelegynae</taxon>
        <taxon>Araneoidea</taxon>
        <taxon>Linyphiidae</taxon>
        <taxon>Erigoninae</taxon>
        <taxon>Oedothorax</taxon>
    </lineage>
</organism>
<keyword evidence="9 14" id="KW-1133">Transmembrane helix</keyword>
<dbReference type="InterPro" id="IPR002469">
    <property type="entry name" value="Peptidase_S9B_N"/>
</dbReference>
<keyword evidence="4" id="KW-0645">Protease</keyword>
<evidence type="ECO:0000256" key="6">
    <source>
        <dbReference type="ARBA" id="ARBA00022801"/>
    </source>
</evidence>
<evidence type="ECO:0000256" key="4">
    <source>
        <dbReference type="ARBA" id="ARBA00022670"/>
    </source>
</evidence>
<dbReference type="FunFam" id="3.40.50.1820:FF:000003">
    <property type="entry name" value="Dipeptidyl peptidase 4"/>
    <property type="match status" value="1"/>
</dbReference>
<evidence type="ECO:0000313" key="17">
    <source>
        <dbReference type="EMBL" id="KAG8180229.1"/>
    </source>
</evidence>
<keyword evidence="7" id="KW-0720">Serine protease</keyword>
<dbReference type="InterPro" id="IPR001375">
    <property type="entry name" value="Peptidase_S9_cat"/>
</dbReference>
<dbReference type="Proteomes" id="UP000827092">
    <property type="component" value="Unassembled WGS sequence"/>
</dbReference>
<dbReference type="SUPFAM" id="SSF53474">
    <property type="entry name" value="alpha/beta-Hydrolases"/>
    <property type="match status" value="1"/>
</dbReference>
<dbReference type="GO" id="GO:0008236">
    <property type="term" value="F:serine-type peptidase activity"/>
    <property type="evidence" value="ECO:0007669"/>
    <property type="project" value="UniProtKB-KW"/>
</dbReference>
<keyword evidence="11" id="KW-0325">Glycoprotein</keyword>
<dbReference type="GO" id="GO:0012505">
    <property type="term" value="C:endomembrane system"/>
    <property type="evidence" value="ECO:0007669"/>
    <property type="project" value="UniProtKB-SubCell"/>
</dbReference>
<keyword evidence="3" id="KW-0031">Aminopeptidase</keyword>
<keyword evidence="8" id="KW-0735">Signal-anchor</keyword>
<evidence type="ECO:0000256" key="1">
    <source>
        <dbReference type="ARBA" id="ARBA00004606"/>
    </source>
</evidence>
<evidence type="ECO:0000256" key="8">
    <source>
        <dbReference type="ARBA" id="ARBA00022968"/>
    </source>
</evidence>
<dbReference type="InterPro" id="IPR029058">
    <property type="entry name" value="AB_hydrolase_fold"/>
</dbReference>
<comment type="caution">
    <text evidence="17">The sequence shown here is derived from an EMBL/GenBank/DDBJ whole genome shotgun (WGS) entry which is preliminary data.</text>
</comment>
<dbReference type="PANTHER" id="PTHR11731:SF200">
    <property type="entry name" value="DIPEPTIDYL PEPTIDASE 10, ISOFORM B"/>
    <property type="match status" value="1"/>
</dbReference>
<evidence type="ECO:0000256" key="10">
    <source>
        <dbReference type="ARBA" id="ARBA00023136"/>
    </source>
</evidence>
<evidence type="ECO:0000256" key="11">
    <source>
        <dbReference type="ARBA" id="ARBA00023180"/>
    </source>
</evidence>
<dbReference type="Pfam" id="PF00326">
    <property type="entry name" value="Peptidase_S9"/>
    <property type="match status" value="1"/>
</dbReference>
<evidence type="ECO:0000256" key="3">
    <source>
        <dbReference type="ARBA" id="ARBA00022438"/>
    </source>
</evidence>